<evidence type="ECO:0000256" key="9">
    <source>
        <dbReference type="ARBA" id="ARBA00034075"/>
    </source>
</evidence>
<proteinExistence type="predicted"/>
<comment type="caution">
    <text evidence="11">The sequence shown here is derived from an EMBL/GenBank/DDBJ whole genome shotgun (WGS) entry which is preliminary data.</text>
</comment>
<feature type="signal peptide" evidence="10">
    <location>
        <begin position="1"/>
        <end position="16"/>
    </location>
</feature>
<keyword evidence="5 10" id="KW-0732">Signal</keyword>
<dbReference type="PANTHER" id="PTHR38050:SF2">
    <property type="entry name" value="FERULOYL ESTERASE C-RELATED"/>
    <property type="match status" value="1"/>
</dbReference>
<keyword evidence="6" id="KW-0378">Hydrolase</keyword>
<dbReference type="InterPro" id="IPR043595">
    <property type="entry name" value="FaeB/C/D"/>
</dbReference>
<evidence type="ECO:0000256" key="6">
    <source>
        <dbReference type="ARBA" id="ARBA00022801"/>
    </source>
</evidence>
<dbReference type="Gene3D" id="3.40.50.1820">
    <property type="entry name" value="alpha/beta hydrolase"/>
    <property type="match status" value="1"/>
</dbReference>
<evidence type="ECO:0000256" key="4">
    <source>
        <dbReference type="ARBA" id="ARBA00022651"/>
    </source>
</evidence>
<protein>
    <recommendedName>
        <fullName evidence="2">feruloyl esterase</fullName>
        <ecNumber evidence="2">3.1.1.73</ecNumber>
    </recommendedName>
</protein>
<comment type="subcellular location">
    <subcellularLocation>
        <location evidence="1">Secreted</location>
    </subcellularLocation>
</comment>
<dbReference type="EMBL" id="CAVMBE010000011">
    <property type="protein sequence ID" value="CAK3904301.1"/>
    <property type="molecule type" value="Genomic_DNA"/>
</dbReference>
<feature type="chain" id="PRO_5042538982" description="feruloyl esterase" evidence="10">
    <location>
        <begin position="17"/>
        <end position="316"/>
    </location>
</feature>
<organism evidence="11 12">
    <name type="scientific">Lecanosticta acicola</name>
    <dbReference type="NCBI Taxonomy" id="111012"/>
    <lineage>
        <taxon>Eukaryota</taxon>
        <taxon>Fungi</taxon>
        <taxon>Dikarya</taxon>
        <taxon>Ascomycota</taxon>
        <taxon>Pezizomycotina</taxon>
        <taxon>Dothideomycetes</taxon>
        <taxon>Dothideomycetidae</taxon>
        <taxon>Mycosphaerellales</taxon>
        <taxon>Mycosphaerellaceae</taxon>
        <taxon>Lecanosticta</taxon>
    </lineage>
</organism>
<dbReference type="GO" id="GO:0005576">
    <property type="term" value="C:extracellular region"/>
    <property type="evidence" value="ECO:0007669"/>
    <property type="project" value="UniProtKB-SubCell"/>
</dbReference>
<keyword evidence="12" id="KW-1185">Reference proteome</keyword>
<dbReference type="PANTHER" id="PTHR38050">
    <property type="match status" value="1"/>
</dbReference>
<evidence type="ECO:0000313" key="11">
    <source>
        <dbReference type="EMBL" id="CAK3904301.1"/>
    </source>
</evidence>
<evidence type="ECO:0000256" key="2">
    <source>
        <dbReference type="ARBA" id="ARBA00013091"/>
    </source>
</evidence>
<dbReference type="EC" id="3.1.1.73" evidence="2"/>
<evidence type="ECO:0000256" key="7">
    <source>
        <dbReference type="ARBA" id="ARBA00023277"/>
    </source>
</evidence>
<dbReference type="InterPro" id="IPR029058">
    <property type="entry name" value="AB_hydrolase_fold"/>
</dbReference>
<accession>A0AAI9E8Y8</accession>
<sequence>MLSTASLALFLGAASALTASSGCGIPLAYNTMQGGTGSSNTVSLTSNGISRTFLLHIPTNYDANSPRGLIFSYAGRGATAAQQEQLSSFSDPYFNEDLLAVYPQGVDNQFQGDPAATTNDVQFTLDILDYVSGSYCIDTDRVFSSGKSNGGGFSLNILACDEQASARFAAFSGCSGAYYQANAADGSCSPSTVSITCSPSRPVPILEFHGSADPVIPYTGGERRGECLPAVDHFIQNWAYLDGLQASNVTQLYDGNVVETQYAYSDESALGLVTNFWVNGLTHSWAATVPNGDSETPTYFNATSIIMDWFAQHPLK</sequence>
<dbReference type="Proteomes" id="UP001296104">
    <property type="component" value="Unassembled WGS sequence"/>
</dbReference>
<gene>
    <name evidence="11" type="ORF">LECACI_7A002512</name>
</gene>
<evidence type="ECO:0000313" key="12">
    <source>
        <dbReference type="Proteomes" id="UP001296104"/>
    </source>
</evidence>
<evidence type="ECO:0000256" key="3">
    <source>
        <dbReference type="ARBA" id="ARBA00022525"/>
    </source>
</evidence>
<keyword evidence="7" id="KW-0119">Carbohydrate metabolism</keyword>
<evidence type="ECO:0000256" key="5">
    <source>
        <dbReference type="ARBA" id="ARBA00022729"/>
    </source>
</evidence>
<dbReference type="GO" id="GO:0045493">
    <property type="term" value="P:xylan catabolic process"/>
    <property type="evidence" value="ECO:0007669"/>
    <property type="project" value="UniProtKB-KW"/>
</dbReference>
<keyword evidence="8" id="KW-0624">Polysaccharide degradation</keyword>
<dbReference type="GO" id="GO:0030600">
    <property type="term" value="F:feruloyl esterase activity"/>
    <property type="evidence" value="ECO:0007669"/>
    <property type="project" value="UniProtKB-EC"/>
</dbReference>
<keyword evidence="3" id="KW-0964">Secreted</keyword>
<comment type="catalytic activity">
    <reaction evidence="9">
        <text>feruloyl-polysaccharide + H2O = ferulate + polysaccharide.</text>
        <dbReference type="EC" id="3.1.1.73"/>
    </reaction>
</comment>
<dbReference type="AlphaFoldDB" id="A0AAI9E8Y8"/>
<evidence type="ECO:0000256" key="8">
    <source>
        <dbReference type="ARBA" id="ARBA00023326"/>
    </source>
</evidence>
<reference evidence="11" key="1">
    <citation type="submission" date="2023-11" db="EMBL/GenBank/DDBJ databases">
        <authorList>
            <person name="Alioto T."/>
            <person name="Alioto T."/>
            <person name="Gomez Garrido J."/>
        </authorList>
    </citation>
    <scope>NUCLEOTIDE SEQUENCE</scope>
</reference>
<keyword evidence="4" id="KW-0858">Xylan degradation</keyword>
<name>A0AAI9E8Y8_9PEZI</name>
<dbReference type="SUPFAM" id="SSF53474">
    <property type="entry name" value="alpha/beta-Hydrolases"/>
    <property type="match status" value="1"/>
</dbReference>
<evidence type="ECO:0000256" key="10">
    <source>
        <dbReference type="SAM" id="SignalP"/>
    </source>
</evidence>
<evidence type="ECO:0000256" key="1">
    <source>
        <dbReference type="ARBA" id="ARBA00004613"/>
    </source>
</evidence>